<accession>A0A6H0JLG7</accession>
<evidence type="ECO:0000313" key="11">
    <source>
        <dbReference type="EMBL" id="QIU79659.1"/>
    </source>
</evidence>
<dbReference type="Pfam" id="PF00892">
    <property type="entry name" value="EamA"/>
    <property type="match status" value="2"/>
</dbReference>
<proteinExistence type="inferred from homology"/>
<dbReference type="EMBL" id="MN939726">
    <property type="protein sequence ID" value="QIU79645.1"/>
    <property type="molecule type" value="Genomic_DNA"/>
</dbReference>
<evidence type="ECO:0000313" key="8">
    <source>
        <dbReference type="EMBL" id="HAS6679300.1"/>
    </source>
</evidence>
<dbReference type="AlphaFoldDB" id="A0A6H0JLG7"/>
<evidence type="ECO:0000256" key="2">
    <source>
        <dbReference type="ARBA" id="ARBA00007362"/>
    </source>
</evidence>
<evidence type="ECO:0000313" key="12">
    <source>
        <dbReference type="Proteomes" id="UP000464718"/>
    </source>
</evidence>
<protein>
    <submittedName>
        <fullName evidence="9">DMT family transporter</fullName>
    </submittedName>
    <submittedName>
        <fullName evidence="10">EamA family transporter</fullName>
    </submittedName>
</protein>
<name>A0A6H0JLG7_VIBPH</name>
<keyword evidence="3 6" id="KW-0812">Transmembrane</keyword>
<sequence length="305" mass="33610">MNTSSLKTHKKGNFIKGIGYGIATVSCWGVMNVTTHDALRSGFLPNDLTMLRYCIAGMICLPWVLVNHSKEQGLLPWLKASVFALLAGPLYGWLVNKGMQLTPLTYASVMVPTFTMLITILLLFSMKIDVSKNQVIGTFVIIFGLYSLISSNSSPSPQSQMGVLAFLLAGFIWSCFTILLKKWELELVPTIFMMNIVSGIVYVPIFLSSEQSELSSIPIEHWAEQIVVQSILASIVVVFTFAKAVEYLGASIASTLPALIPLVSISLAIWFFEQSITTNEKIALTVISIGFVLCTLCKHTKKQER</sequence>
<evidence type="ECO:0000313" key="10">
    <source>
        <dbReference type="EMBL" id="QIU79645.1"/>
    </source>
</evidence>
<comment type="similarity">
    <text evidence="2">Belongs to the EamA transporter family.</text>
</comment>
<keyword evidence="5 6" id="KW-0472">Membrane</keyword>
<keyword evidence="4 6" id="KW-1133">Transmembrane helix</keyword>
<dbReference type="GO" id="GO:0016020">
    <property type="term" value="C:membrane"/>
    <property type="evidence" value="ECO:0007669"/>
    <property type="project" value="UniProtKB-SubCell"/>
</dbReference>
<evidence type="ECO:0000256" key="5">
    <source>
        <dbReference type="ARBA" id="ARBA00023136"/>
    </source>
</evidence>
<feature type="transmembrane region" description="Helical" evidence="6">
    <location>
        <begin position="74"/>
        <end position="94"/>
    </location>
</feature>
<dbReference type="InterPro" id="IPR000620">
    <property type="entry name" value="EamA_dom"/>
</dbReference>
<evidence type="ECO:0000256" key="4">
    <source>
        <dbReference type="ARBA" id="ARBA00022989"/>
    </source>
</evidence>
<feature type="domain" description="EamA" evidence="7">
    <location>
        <begin position="16"/>
        <end position="148"/>
    </location>
</feature>
<dbReference type="InterPro" id="IPR037185">
    <property type="entry name" value="EmrE-like"/>
</dbReference>
<dbReference type="EMBL" id="DACQKT010000013">
    <property type="protein sequence ID" value="HAS6679300.1"/>
    <property type="molecule type" value="Genomic_DNA"/>
</dbReference>
<evidence type="ECO:0000259" key="7">
    <source>
        <dbReference type="Pfam" id="PF00892"/>
    </source>
</evidence>
<dbReference type="Proteomes" id="UP000856022">
    <property type="component" value="Unassembled WGS sequence"/>
</dbReference>
<feature type="transmembrane region" description="Helical" evidence="6">
    <location>
        <begin position="252"/>
        <end position="272"/>
    </location>
</feature>
<dbReference type="EMBL" id="CP034298">
    <property type="protein sequence ID" value="QHH09553.1"/>
    <property type="molecule type" value="Genomic_DNA"/>
</dbReference>
<dbReference type="SUPFAM" id="SSF103481">
    <property type="entry name" value="Multidrug resistance efflux transporter EmrE"/>
    <property type="match status" value="2"/>
</dbReference>
<feature type="transmembrane region" description="Helical" evidence="6">
    <location>
        <begin position="50"/>
        <end position="67"/>
    </location>
</feature>
<feature type="transmembrane region" description="Helical" evidence="6">
    <location>
        <begin position="106"/>
        <end position="126"/>
    </location>
</feature>
<dbReference type="PROSITE" id="PS51257">
    <property type="entry name" value="PROKAR_LIPOPROTEIN"/>
    <property type="match status" value="1"/>
</dbReference>
<dbReference type="InterPro" id="IPR050638">
    <property type="entry name" value="AA-Vitamin_Transporters"/>
</dbReference>
<feature type="transmembrane region" description="Helical" evidence="6">
    <location>
        <begin position="226"/>
        <end position="245"/>
    </location>
</feature>
<reference evidence="8" key="3">
    <citation type="submission" date="2019-12" db="EMBL/GenBank/DDBJ databases">
        <authorList>
            <consortium name="NCBI Pathogen Detection Project"/>
        </authorList>
    </citation>
    <scope>NUCLEOTIDE SEQUENCE</scope>
    <source>
        <strain evidence="8">1930</strain>
    </source>
</reference>
<organism evidence="10">
    <name type="scientific">Vibrio parahaemolyticus</name>
    <dbReference type="NCBI Taxonomy" id="670"/>
    <lineage>
        <taxon>Bacteria</taxon>
        <taxon>Pseudomonadati</taxon>
        <taxon>Pseudomonadota</taxon>
        <taxon>Gammaproteobacteria</taxon>
        <taxon>Vibrionales</taxon>
        <taxon>Vibrionaceae</taxon>
        <taxon>Vibrio</taxon>
    </lineage>
</organism>
<evidence type="ECO:0000313" key="9">
    <source>
        <dbReference type="EMBL" id="QHH09553.1"/>
    </source>
</evidence>
<dbReference type="Proteomes" id="UP000464718">
    <property type="component" value="Chromosome i"/>
</dbReference>
<feature type="transmembrane region" description="Helical" evidence="6">
    <location>
        <begin position="133"/>
        <end position="149"/>
    </location>
</feature>
<gene>
    <name evidence="9" type="ORF">EHC69_09255</name>
    <name evidence="8" type="ORF">I7278_21115</name>
</gene>
<evidence type="ECO:0000256" key="6">
    <source>
        <dbReference type="SAM" id="Phobius"/>
    </source>
</evidence>
<comment type="subcellular location">
    <subcellularLocation>
        <location evidence="1">Membrane</location>
        <topology evidence="1">Multi-pass membrane protein</topology>
    </subcellularLocation>
</comment>
<feature type="transmembrane region" description="Helical" evidence="6">
    <location>
        <begin position="278"/>
        <end position="297"/>
    </location>
</feature>
<reference evidence="8" key="1">
    <citation type="journal article" date="2018" name="Genome Biol.">
        <title>SKESA: strategic k-mer extension for scrupulous assemblies.</title>
        <authorList>
            <person name="Souvorov A."/>
            <person name="Agarwala R."/>
            <person name="Lipman D.J."/>
        </authorList>
    </citation>
    <scope>NUCLEOTIDE SEQUENCE</scope>
    <source>
        <strain evidence="8">1930</strain>
    </source>
</reference>
<feature type="transmembrane region" description="Helical" evidence="6">
    <location>
        <begin position="161"/>
        <end position="180"/>
    </location>
</feature>
<reference evidence="10" key="4">
    <citation type="submission" date="2020-01" db="EMBL/GenBank/DDBJ databases">
        <authorList>
            <person name="Wu C."/>
            <person name="Zhao Z."/>
        </authorList>
    </citation>
    <scope>NUCLEOTIDE SEQUENCE</scope>
    <source>
        <strain evidence="10">17802</strain>
        <strain evidence="11">HN405</strain>
    </source>
</reference>
<feature type="transmembrane region" description="Helical" evidence="6">
    <location>
        <begin position="187"/>
        <end position="206"/>
    </location>
</feature>
<evidence type="ECO:0000256" key="3">
    <source>
        <dbReference type="ARBA" id="ARBA00022692"/>
    </source>
</evidence>
<dbReference type="PANTHER" id="PTHR32322">
    <property type="entry name" value="INNER MEMBRANE TRANSPORTER"/>
    <property type="match status" value="1"/>
</dbReference>
<dbReference type="PANTHER" id="PTHR32322:SF2">
    <property type="entry name" value="EAMA DOMAIN-CONTAINING PROTEIN"/>
    <property type="match status" value="1"/>
</dbReference>
<dbReference type="EMBL" id="MN939727">
    <property type="protein sequence ID" value="QIU79659.1"/>
    <property type="molecule type" value="Genomic_DNA"/>
</dbReference>
<reference evidence="9 12" key="2">
    <citation type="submission" date="2018-12" db="EMBL/GenBank/DDBJ databases">
        <title>Genomic insights into the evolutionary origins and pathogenicity of five Vibrio parahaemolyticus strains isolated from the shrimp with acute hepatopancreatic necrosis disease (AHPND).</title>
        <authorList>
            <person name="Yang Q."/>
            <person name="Dong X."/>
            <person name="Xie G."/>
            <person name="Fu S."/>
            <person name="Zou P."/>
            <person name="Sun J."/>
            <person name="Wang Y."/>
            <person name="Huang J."/>
        </authorList>
    </citation>
    <scope>NUCLEOTIDE SEQUENCE [LARGE SCALE GENOMIC DNA]</scope>
    <source>
        <strain evidence="9 12">20160303005-1</strain>
    </source>
</reference>
<feature type="domain" description="EamA" evidence="7">
    <location>
        <begin position="161"/>
        <end position="294"/>
    </location>
</feature>
<dbReference type="RefSeq" id="WP_021453256.1">
    <property type="nucleotide sequence ID" value="NZ_CANUIM010000005.1"/>
</dbReference>
<evidence type="ECO:0000256" key="1">
    <source>
        <dbReference type="ARBA" id="ARBA00004141"/>
    </source>
</evidence>